<dbReference type="UniPathway" id="UPA00755"/>
<evidence type="ECO:0000256" key="1">
    <source>
        <dbReference type="ARBA" id="ARBA00004323"/>
    </source>
</evidence>
<protein>
    <recommendedName>
        <fullName evidence="6">protein xylosyltransferase</fullName>
        <ecNumber evidence="6">2.4.2.26</ecNumber>
    </recommendedName>
    <alternativeName>
        <fullName evidence="18">Peptide O-xylosyltransferase</fullName>
    </alternativeName>
</protein>
<reference evidence="22" key="2">
    <citation type="submission" date="2008-08" db="EMBL/GenBank/DDBJ databases">
        <authorList>
            <consortium name="Diatom Consortium"/>
            <person name="Grigoriev I."/>
            <person name="Grimwood J."/>
            <person name="Kuo A."/>
            <person name="Otillar R.P."/>
            <person name="Salamov A."/>
            <person name="Detter J.C."/>
            <person name="Lindquist E."/>
            <person name="Shapiro H."/>
            <person name="Lucas S."/>
            <person name="Glavina del Rio T."/>
            <person name="Pitluck S."/>
            <person name="Rokhsar D."/>
            <person name="Bowler C."/>
        </authorList>
    </citation>
    <scope>GENOME REANNOTATION</scope>
    <source>
        <strain evidence="22">CCAP 1055/1</strain>
    </source>
</reference>
<dbReference type="PANTHER" id="PTHR46025:SF3">
    <property type="entry name" value="XYLOSYLTRANSFERASE OXT"/>
    <property type="match status" value="1"/>
</dbReference>
<feature type="signal peptide" evidence="20">
    <location>
        <begin position="1"/>
        <end position="30"/>
    </location>
</feature>
<evidence type="ECO:0000256" key="18">
    <source>
        <dbReference type="ARBA" id="ARBA00042865"/>
    </source>
</evidence>
<evidence type="ECO:0000256" key="7">
    <source>
        <dbReference type="ARBA" id="ARBA00022676"/>
    </source>
</evidence>
<dbReference type="GO" id="GO:0005789">
    <property type="term" value="C:endoplasmic reticulum membrane"/>
    <property type="evidence" value="ECO:0007669"/>
    <property type="project" value="UniProtKB-SubCell"/>
</dbReference>
<proteinExistence type="inferred from homology"/>
<dbReference type="HOGENOM" id="CLU_504833_0_0_1"/>
<dbReference type="PANTHER" id="PTHR46025">
    <property type="entry name" value="XYLOSYLTRANSFERASE OXT"/>
    <property type="match status" value="1"/>
</dbReference>
<dbReference type="GO" id="GO:0015012">
    <property type="term" value="P:heparan sulfate proteoglycan biosynthetic process"/>
    <property type="evidence" value="ECO:0007669"/>
    <property type="project" value="UniProtKB-UniPathway"/>
</dbReference>
<evidence type="ECO:0000256" key="2">
    <source>
        <dbReference type="ARBA" id="ARBA00004648"/>
    </source>
</evidence>
<sequence>MNRLGRRRFRLSILVVVSLLVLTLVLTANATSEDDEVENEAVPCPSQCLDMNLAKDKRSPGAHIFYLVLLHNERTVQDALPLFRSIRDPRNTVVFHVDKKAKQLLLPENESIMALRREIDSCACGSTVRIDSVHHVEWSKWSMNLPTLWGMRIAVRAYAAIDWDVFINLSGDTLPVYACDAMAETLDNLPYNFVTSRSCETGLLPTNVYKFPSWWHKRSHYTREGTEPDPVIVYTDKKGETRNQTMVTHFGSQWVILQRKFCVWLVDEMSRRDSLPSKFADYLQMSGKLMTDETFIPTLIMHMDPDLAQLPKLYPSYDTDDDEEDGGDATETQQVVLWKNQTLSDITDVRYERMDEHIPTAFGRFWTQQRYIVPEDSLADEPRAWGPYFLGVYDLANIRKSGALFVRKVSLHVDPNMVQLLPVSRREEIPEIQWPIEVIVTEKPDWHRRFQEIQA</sequence>
<evidence type="ECO:0000256" key="15">
    <source>
        <dbReference type="ARBA" id="ARBA00023136"/>
    </source>
</evidence>
<evidence type="ECO:0000256" key="9">
    <source>
        <dbReference type="ARBA" id="ARBA00022692"/>
    </source>
</evidence>
<organism evidence="21 22">
    <name type="scientific">Phaeodactylum tricornutum (strain CCAP 1055/1)</name>
    <dbReference type="NCBI Taxonomy" id="556484"/>
    <lineage>
        <taxon>Eukaryota</taxon>
        <taxon>Sar</taxon>
        <taxon>Stramenopiles</taxon>
        <taxon>Ochrophyta</taxon>
        <taxon>Bacillariophyta</taxon>
        <taxon>Bacillariophyceae</taxon>
        <taxon>Bacillariophycidae</taxon>
        <taxon>Naviculales</taxon>
        <taxon>Phaeodactylaceae</taxon>
        <taxon>Phaeodactylum</taxon>
    </lineage>
</organism>
<keyword evidence="11" id="KW-0256">Endoplasmic reticulum</keyword>
<comment type="subcellular location">
    <subcellularLocation>
        <location evidence="2">Endoplasmic reticulum membrane</location>
        <topology evidence="2">Single-pass type II membrane protein</topology>
    </subcellularLocation>
    <subcellularLocation>
        <location evidence="1">Golgi apparatus membrane</location>
        <topology evidence="1">Single-pass type II membrane protein</topology>
    </subcellularLocation>
</comment>
<dbReference type="Proteomes" id="UP000000759">
    <property type="component" value="Chromosome 11"/>
</dbReference>
<feature type="non-terminal residue" evidence="21">
    <location>
        <position position="455"/>
    </location>
</feature>
<evidence type="ECO:0000256" key="10">
    <source>
        <dbReference type="ARBA" id="ARBA00022723"/>
    </source>
</evidence>
<evidence type="ECO:0000256" key="16">
    <source>
        <dbReference type="ARBA" id="ARBA00023157"/>
    </source>
</evidence>
<dbReference type="UniPathway" id="UPA00756"/>
<comment type="catalytic activity">
    <reaction evidence="19">
        <text>UDP-alpha-D-xylose + L-seryl-[protein] = 3-O-(beta-D-xylosyl)-L-seryl-[protein] + UDP + H(+)</text>
        <dbReference type="Rhea" id="RHEA:50192"/>
        <dbReference type="Rhea" id="RHEA-COMP:9863"/>
        <dbReference type="Rhea" id="RHEA-COMP:12567"/>
        <dbReference type="ChEBI" id="CHEBI:15378"/>
        <dbReference type="ChEBI" id="CHEBI:29999"/>
        <dbReference type="ChEBI" id="CHEBI:57632"/>
        <dbReference type="ChEBI" id="CHEBI:58223"/>
        <dbReference type="ChEBI" id="CHEBI:132085"/>
        <dbReference type="EC" id="2.4.2.26"/>
    </reaction>
</comment>
<keyword evidence="10" id="KW-0479">Metal-binding</keyword>
<evidence type="ECO:0000256" key="13">
    <source>
        <dbReference type="ARBA" id="ARBA00022989"/>
    </source>
</evidence>
<comment type="similarity">
    <text evidence="5">Belongs to the glycosyltransferase 14 family. XylT subfamily.</text>
</comment>
<keyword evidence="9" id="KW-0812">Transmembrane</keyword>
<keyword evidence="14" id="KW-0333">Golgi apparatus</keyword>
<keyword evidence="17" id="KW-0325">Glycoprotein</keyword>
<evidence type="ECO:0000313" key="22">
    <source>
        <dbReference type="Proteomes" id="UP000000759"/>
    </source>
</evidence>
<name>B5Y3Q5_PHATC</name>
<evidence type="ECO:0000256" key="3">
    <source>
        <dbReference type="ARBA" id="ARBA00004840"/>
    </source>
</evidence>
<accession>B5Y3Q5</accession>
<dbReference type="GO" id="GO:0000139">
    <property type="term" value="C:Golgi membrane"/>
    <property type="evidence" value="ECO:0007669"/>
    <property type="project" value="UniProtKB-SubCell"/>
</dbReference>
<dbReference type="GO" id="GO:0046872">
    <property type="term" value="F:metal ion binding"/>
    <property type="evidence" value="ECO:0007669"/>
    <property type="project" value="UniProtKB-KW"/>
</dbReference>
<evidence type="ECO:0000256" key="17">
    <source>
        <dbReference type="ARBA" id="ARBA00023180"/>
    </source>
</evidence>
<evidence type="ECO:0000256" key="20">
    <source>
        <dbReference type="SAM" id="SignalP"/>
    </source>
</evidence>
<dbReference type="Pfam" id="PF02485">
    <property type="entry name" value="Branch"/>
    <property type="match status" value="1"/>
</dbReference>
<dbReference type="RefSeq" id="XP_002185697.1">
    <property type="nucleotide sequence ID" value="XM_002185661.1"/>
</dbReference>
<evidence type="ECO:0000256" key="4">
    <source>
        <dbReference type="ARBA" id="ARBA00005093"/>
    </source>
</evidence>
<keyword evidence="22" id="KW-1185">Reference proteome</keyword>
<keyword evidence="8" id="KW-0808">Transferase</keyword>
<dbReference type="InterPro" id="IPR043538">
    <property type="entry name" value="XYLT"/>
</dbReference>
<keyword evidence="13" id="KW-1133">Transmembrane helix</keyword>
<feature type="chain" id="PRO_5002838349" description="protein xylosyltransferase" evidence="20">
    <location>
        <begin position="31"/>
        <end position="455"/>
    </location>
</feature>
<keyword evidence="20" id="KW-0732">Signal</keyword>
<comment type="pathway">
    <text evidence="3">Glycan metabolism; chondroitin sulfate biosynthesis.</text>
</comment>
<dbReference type="KEGG" id="pti:PHATR_46768"/>
<evidence type="ECO:0000256" key="8">
    <source>
        <dbReference type="ARBA" id="ARBA00022679"/>
    </source>
</evidence>
<dbReference type="eggNOG" id="ENOG502SP1U">
    <property type="taxonomic scope" value="Eukaryota"/>
</dbReference>
<evidence type="ECO:0000256" key="11">
    <source>
        <dbReference type="ARBA" id="ARBA00022824"/>
    </source>
</evidence>
<dbReference type="InParanoid" id="B5Y3Q5"/>
<dbReference type="AlphaFoldDB" id="B5Y3Q5"/>
<gene>
    <name evidence="21" type="ORF">PHATR_46768</name>
</gene>
<reference evidence="21 22" key="1">
    <citation type="journal article" date="2008" name="Nature">
        <title>The Phaeodactylum genome reveals the evolutionary history of diatom genomes.</title>
        <authorList>
            <person name="Bowler C."/>
            <person name="Allen A.E."/>
            <person name="Badger J.H."/>
            <person name="Grimwood J."/>
            <person name="Jabbari K."/>
            <person name="Kuo A."/>
            <person name="Maheswari U."/>
            <person name="Martens C."/>
            <person name="Maumus F."/>
            <person name="Otillar R.P."/>
            <person name="Rayko E."/>
            <person name="Salamov A."/>
            <person name="Vandepoele K."/>
            <person name="Beszteri B."/>
            <person name="Gruber A."/>
            <person name="Heijde M."/>
            <person name="Katinka M."/>
            <person name="Mock T."/>
            <person name="Valentin K."/>
            <person name="Verret F."/>
            <person name="Berges J.A."/>
            <person name="Brownlee C."/>
            <person name="Cadoret J.P."/>
            <person name="Chiovitti A."/>
            <person name="Choi C.J."/>
            <person name="Coesel S."/>
            <person name="De Martino A."/>
            <person name="Detter J.C."/>
            <person name="Durkin C."/>
            <person name="Falciatore A."/>
            <person name="Fournet J."/>
            <person name="Haruta M."/>
            <person name="Huysman M.J."/>
            <person name="Jenkins B.D."/>
            <person name="Jiroutova K."/>
            <person name="Jorgensen R.E."/>
            <person name="Joubert Y."/>
            <person name="Kaplan A."/>
            <person name="Kroger N."/>
            <person name="Kroth P.G."/>
            <person name="La Roche J."/>
            <person name="Lindquist E."/>
            <person name="Lommer M."/>
            <person name="Martin-Jezequel V."/>
            <person name="Lopez P.J."/>
            <person name="Lucas S."/>
            <person name="Mangogna M."/>
            <person name="McGinnis K."/>
            <person name="Medlin L.K."/>
            <person name="Montsant A."/>
            <person name="Oudot-Le Secq M.P."/>
            <person name="Napoli C."/>
            <person name="Obornik M."/>
            <person name="Parker M.S."/>
            <person name="Petit J.L."/>
            <person name="Porcel B.M."/>
            <person name="Poulsen N."/>
            <person name="Robison M."/>
            <person name="Rychlewski L."/>
            <person name="Rynearson T.A."/>
            <person name="Schmutz J."/>
            <person name="Shapiro H."/>
            <person name="Siaut M."/>
            <person name="Stanley M."/>
            <person name="Sussman M.R."/>
            <person name="Taylor A.R."/>
            <person name="Vardi A."/>
            <person name="von Dassow P."/>
            <person name="Vyverman W."/>
            <person name="Willis A."/>
            <person name="Wyrwicz L.S."/>
            <person name="Rokhsar D.S."/>
            <person name="Weissenbach J."/>
            <person name="Armbrust E.V."/>
            <person name="Green B.R."/>
            <person name="Van de Peer Y."/>
            <person name="Grigoriev I.V."/>
        </authorList>
    </citation>
    <scope>NUCLEOTIDE SEQUENCE [LARGE SCALE GENOMIC DNA]</scope>
    <source>
        <strain evidence="21 22">CCAP 1055/1</strain>
    </source>
</reference>
<dbReference type="InterPro" id="IPR003406">
    <property type="entry name" value="Glyco_trans_14"/>
</dbReference>
<evidence type="ECO:0000256" key="5">
    <source>
        <dbReference type="ARBA" id="ARBA00010195"/>
    </source>
</evidence>
<evidence type="ECO:0000313" key="21">
    <source>
        <dbReference type="EMBL" id="ACI65167.1"/>
    </source>
</evidence>
<dbReference type="EMBL" id="CP001141">
    <property type="protein sequence ID" value="ACI65167.1"/>
    <property type="molecule type" value="Genomic_DNA"/>
</dbReference>
<keyword evidence="12" id="KW-0735">Signal-anchor</keyword>
<evidence type="ECO:0000256" key="6">
    <source>
        <dbReference type="ARBA" id="ARBA00011972"/>
    </source>
</evidence>
<evidence type="ECO:0000256" key="12">
    <source>
        <dbReference type="ARBA" id="ARBA00022968"/>
    </source>
</evidence>
<dbReference type="PaxDb" id="2850-Phatr46768"/>
<dbReference type="EC" id="2.4.2.26" evidence="6"/>
<dbReference type="GeneID" id="7204532"/>
<dbReference type="GO" id="GO:0030158">
    <property type="term" value="F:protein xylosyltransferase activity"/>
    <property type="evidence" value="ECO:0007669"/>
    <property type="project" value="UniProtKB-EC"/>
</dbReference>
<keyword evidence="7" id="KW-0328">Glycosyltransferase</keyword>
<evidence type="ECO:0000256" key="19">
    <source>
        <dbReference type="ARBA" id="ARBA00047847"/>
    </source>
</evidence>
<keyword evidence="16" id="KW-1015">Disulfide bond</keyword>
<dbReference type="OrthoDB" id="2019572at2759"/>
<evidence type="ECO:0000256" key="14">
    <source>
        <dbReference type="ARBA" id="ARBA00023034"/>
    </source>
</evidence>
<keyword evidence="15" id="KW-0472">Membrane</keyword>
<comment type="pathway">
    <text evidence="4">Glycan metabolism; heparan sulfate biosynthesis.</text>
</comment>